<evidence type="ECO:0000256" key="1">
    <source>
        <dbReference type="SAM" id="SignalP"/>
    </source>
</evidence>
<feature type="signal peptide" evidence="1">
    <location>
        <begin position="1"/>
        <end position="24"/>
    </location>
</feature>
<gene>
    <name evidence="3" type="ORF">ACHAXA_001490</name>
</gene>
<name>A0ABD3RZ93_9STRA</name>
<reference evidence="3 4" key="1">
    <citation type="submission" date="2024-10" db="EMBL/GenBank/DDBJ databases">
        <title>Updated reference genomes for cyclostephanoid diatoms.</title>
        <authorList>
            <person name="Roberts W.R."/>
            <person name="Alverson A.J."/>
        </authorList>
    </citation>
    <scope>NUCLEOTIDE SEQUENCE [LARGE SCALE GENOMIC DNA]</scope>
    <source>
        <strain evidence="3 4">AJA228-03</strain>
    </source>
</reference>
<evidence type="ECO:0000313" key="4">
    <source>
        <dbReference type="Proteomes" id="UP001530377"/>
    </source>
</evidence>
<dbReference type="EMBL" id="JALLPB020000103">
    <property type="protein sequence ID" value="KAL3817483.1"/>
    <property type="molecule type" value="Genomic_DNA"/>
</dbReference>
<dbReference type="InterPro" id="IPR008752">
    <property type="entry name" value="Peptidase_M11"/>
</dbReference>
<sequence>MNSLHFHIALLTTTVCCGNWGVSAGTTANASGRLFRRHERHGEKRKVKRWVDENRILEKGAIANDLDKYAQQLLTDDDSGFSMNLSFESETPSCTSEIAMDAYRLLSYNSNQLDYGVLDTSNATTSYETLPQVVTDERFLCQLSNGAIIAIQGTNEQNGEMCTMLNSGLLISAESKNRGGGVRVSGILQTSILEAASNAVMAKMNAQLAGPFAHVIFILEDCYTSNEACNFAAYGLINHWVLVTIGDNWKYPAVIMHEMGHDLNLGHSGGLDAGSYTDHTCLIGNPLFSNDIGRMCFNSINNFQIAKIAGGWYTYDTDIAFFNSRTSGGTFWLGRLIGVADYGDNPNNHPIVLKLETGGESDYFVSFNCARGINVDVQLASNHGTLHRVKDGDGMTYSQSTLITTLSGGLN</sequence>
<dbReference type="Proteomes" id="UP001530377">
    <property type="component" value="Unassembled WGS sequence"/>
</dbReference>
<evidence type="ECO:0000259" key="2">
    <source>
        <dbReference type="Pfam" id="PF05548"/>
    </source>
</evidence>
<dbReference type="AlphaFoldDB" id="A0ABD3RZ93"/>
<keyword evidence="1" id="KW-0732">Signal</keyword>
<feature type="non-terminal residue" evidence="3">
    <location>
        <position position="411"/>
    </location>
</feature>
<organism evidence="3 4">
    <name type="scientific">Cyclostephanos tholiformis</name>
    <dbReference type="NCBI Taxonomy" id="382380"/>
    <lineage>
        <taxon>Eukaryota</taxon>
        <taxon>Sar</taxon>
        <taxon>Stramenopiles</taxon>
        <taxon>Ochrophyta</taxon>
        <taxon>Bacillariophyta</taxon>
        <taxon>Coscinodiscophyceae</taxon>
        <taxon>Thalassiosirophycidae</taxon>
        <taxon>Stephanodiscales</taxon>
        <taxon>Stephanodiscaceae</taxon>
        <taxon>Cyclostephanos</taxon>
    </lineage>
</organism>
<accession>A0ABD3RZ93</accession>
<keyword evidence="4" id="KW-1185">Reference proteome</keyword>
<dbReference type="Pfam" id="PF05548">
    <property type="entry name" value="Peptidase_M11"/>
    <property type="match status" value="1"/>
</dbReference>
<protein>
    <recommendedName>
        <fullName evidence="2">Peptidase M11 gametolysin domain-containing protein</fullName>
    </recommendedName>
</protein>
<feature type="chain" id="PRO_5044750369" description="Peptidase M11 gametolysin domain-containing protein" evidence="1">
    <location>
        <begin position="25"/>
        <end position="411"/>
    </location>
</feature>
<proteinExistence type="predicted"/>
<comment type="caution">
    <text evidence="3">The sequence shown here is derived from an EMBL/GenBank/DDBJ whole genome shotgun (WGS) entry which is preliminary data.</text>
</comment>
<dbReference type="SUPFAM" id="SSF55486">
    <property type="entry name" value="Metalloproteases ('zincins'), catalytic domain"/>
    <property type="match status" value="1"/>
</dbReference>
<evidence type="ECO:0000313" key="3">
    <source>
        <dbReference type="EMBL" id="KAL3817483.1"/>
    </source>
</evidence>
<feature type="domain" description="Peptidase M11 gametolysin" evidence="2">
    <location>
        <begin position="190"/>
        <end position="305"/>
    </location>
</feature>